<dbReference type="InterPro" id="IPR043144">
    <property type="entry name" value="Mal/L-sulf/L-lact_DH-like_ah"/>
</dbReference>
<dbReference type="NCBIfam" id="NF009750">
    <property type="entry name" value="PRK13260.1"/>
    <property type="match status" value="1"/>
</dbReference>
<dbReference type="Pfam" id="PF02615">
    <property type="entry name" value="Ldh_2"/>
    <property type="match status" value="1"/>
</dbReference>
<dbReference type="AlphaFoldDB" id="A0A239HN04"/>
<protein>
    <submittedName>
        <fullName evidence="2">3-dehydro-L-gulonate 2-dehydrogenase</fullName>
    </submittedName>
</protein>
<dbReference type="RefSeq" id="WP_176441663.1">
    <property type="nucleotide sequence ID" value="NZ_FZOU01000002.1"/>
</dbReference>
<dbReference type="Gene3D" id="3.30.1370.60">
    <property type="entry name" value="Hypothetical oxidoreductase yiak, domain 2"/>
    <property type="match status" value="1"/>
</dbReference>
<evidence type="ECO:0000256" key="1">
    <source>
        <dbReference type="ARBA" id="ARBA00023002"/>
    </source>
</evidence>
<sequence length="332" mass="35712">MLRVPYAELESALERSLLAEGFSPDRAHRCAKLFAETTCDGVYTHGLARFPRFLATVRNGIVNIHAKPVRVSGIGGLERWDGGHGPGNLNAWAAMDRAMTLARTHGIGMVALASTSHWMRGGSYGWQAANEGLFAICWSNTLPNLPAWGTTTPVLGNNPLVLAIPRPGGPVVVDLAMSQFSYGTMTQYAKRGAQLPVPGGYDTAGELTTDPAAIEASQRPLPIGFWKGSGLAMTLDLMAAMLTGNPGTHAIDKDPLREYNISQVFIAVDPSAVASPEELHQIAEGILYDLKQATPIDPARPARYPGEQTLRLREENLRLGVPVDPEIWAGIQ</sequence>
<dbReference type="SUPFAM" id="SSF89733">
    <property type="entry name" value="L-sulfolactate dehydrogenase-like"/>
    <property type="match status" value="1"/>
</dbReference>
<dbReference type="GO" id="GO:0016491">
    <property type="term" value="F:oxidoreductase activity"/>
    <property type="evidence" value="ECO:0007669"/>
    <property type="project" value="UniProtKB-KW"/>
</dbReference>
<dbReference type="PANTHER" id="PTHR11091:SF3">
    <property type="entry name" value="2,3-DIKETO-L-GULONATE REDUCTASE"/>
    <property type="match status" value="1"/>
</dbReference>
<accession>A0A239HN04</accession>
<proteinExistence type="predicted"/>
<dbReference type="EMBL" id="FZOU01000002">
    <property type="protein sequence ID" value="SNS82702.1"/>
    <property type="molecule type" value="Genomic_DNA"/>
</dbReference>
<name>A0A239HN04_9BACT</name>
<dbReference type="InterPro" id="IPR043143">
    <property type="entry name" value="Mal/L-sulf/L-lact_DH-like_NADP"/>
</dbReference>
<organism evidence="2 3">
    <name type="scientific">Granulicella rosea</name>
    <dbReference type="NCBI Taxonomy" id="474952"/>
    <lineage>
        <taxon>Bacteria</taxon>
        <taxon>Pseudomonadati</taxon>
        <taxon>Acidobacteriota</taxon>
        <taxon>Terriglobia</taxon>
        <taxon>Terriglobales</taxon>
        <taxon>Acidobacteriaceae</taxon>
        <taxon>Granulicella</taxon>
    </lineage>
</organism>
<dbReference type="Proteomes" id="UP000198356">
    <property type="component" value="Unassembled WGS sequence"/>
</dbReference>
<dbReference type="Gene3D" id="1.10.1530.10">
    <property type="match status" value="1"/>
</dbReference>
<evidence type="ECO:0000313" key="3">
    <source>
        <dbReference type="Proteomes" id="UP000198356"/>
    </source>
</evidence>
<dbReference type="InterPro" id="IPR036111">
    <property type="entry name" value="Mal/L-sulfo/L-lacto_DH-like_sf"/>
</dbReference>
<reference evidence="2 3" key="1">
    <citation type="submission" date="2017-06" db="EMBL/GenBank/DDBJ databases">
        <authorList>
            <person name="Kim H.J."/>
            <person name="Triplett B.A."/>
        </authorList>
    </citation>
    <scope>NUCLEOTIDE SEQUENCE [LARGE SCALE GENOMIC DNA]</scope>
    <source>
        <strain evidence="2 3">DSM 18704</strain>
    </source>
</reference>
<keyword evidence="3" id="KW-1185">Reference proteome</keyword>
<keyword evidence="1" id="KW-0560">Oxidoreductase</keyword>
<dbReference type="PANTHER" id="PTHR11091">
    <property type="entry name" value="OXIDOREDUCTASE-RELATED"/>
    <property type="match status" value="1"/>
</dbReference>
<gene>
    <name evidence="2" type="ORF">SAMN05421770_102472</name>
</gene>
<evidence type="ECO:0000313" key="2">
    <source>
        <dbReference type="EMBL" id="SNS82702.1"/>
    </source>
</evidence>
<dbReference type="InterPro" id="IPR003767">
    <property type="entry name" value="Malate/L-lactate_DH-like"/>
</dbReference>